<reference evidence="1 2" key="1">
    <citation type="submission" date="2018-06" db="EMBL/GenBank/DDBJ databases">
        <title>Genomic Encyclopedia of Type Strains, Phase IV (KMG-IV): sequencing the most valuable type-strain genomes for metagenomic binning, comparative biology and taxonomic classification.</title>
        <authorList>
            <person name="Goeker M."/>
        </authorList>
    </citation>
    <scope>NUCLEOTIDE SEQUENCE [LARGE SCALE GENOMIC DNA]</scope>
    <source>
        <strain evidence="1 2">DSM 25532</strain>
    </source>
</reference>
<comment type="caution">
    <text evidence="1">The sequence shown here is derived from an EMBL/GenBank/DDBJ whole genome shotgun (WGS) entry which is preliminary data.</text>
</comment>
<dbReference type="AlphaFoldDB" id="A0A366H6L6"/>
<keyword evidence="2" id="KW-1185">Reference proteome</keyword>
<sequence length="196" mass="22791">MNLPDSKQGEVWRQALRKVFDTEIATMDLPERSNLSPADAEQCRILGRTLIQWLEGHGPLMLQERAFIEETLHEPTEPDIIFVSSTPGLVAARQILNPKPERVFYFPADRFDAFCEAHPDPEFYWHVTYQSDFPELDAEEIERAKKEHPIEPAEKYWLHREATTMGPLFGRGGNHLWKWDGTRQKLLQEGFSSWIS</sequence>
<evidence type="ECO:0000313" key="1">
    <source>
        <dbReference type="EMBL" id="RBP37326.1"/>
    </source>
</evidence>
<organism evidence="1 2">
    <name type="scientific">Roseimicrobium gellanilyticum</name>
    <dbReference type="NCBI Taxonomy" id="748857"/>
    <lineage>
        <taxon>Bacteria</taxon>
        <taxon>Pseudomonadati</taxon>
        <taxon>Verrucomicrobiota</taxon>
        <taxon>Verrucomicrobiia</taxon>
        <taxon>Verrucomicrobiales</taxon>
        <taxon>Verrucomicrobiaceae</taxon>
        <taxon>Roseimicrobium</taxon>
    </lineage>
</organism>
<proteinExistence type="predicted"/>
<gene>
    <name evidence="1" type="ORF">DES53_11464</name>
</gene>
<dbReference type="Proteomes" id="UP000253426">
    <property type="component" value="Unassembled WGS sequence"/>
</dbReference>
<dbReference type="RefSeq" id="WP_113961554.1">
    <property type="nucleotide sequence ID" value="NZ_QNRR01000014.1"/>
</dbReference>
<protein>
    <submittedName>
        <fullName evidence="1">Uncharacterized protein</fullName>
    </submittedName>
</protein>
<dbReference type="OrthoDB" id="5501657at2"/>
<accession>A0A366H6L6</accession>
<evidence type="ECO:0000313" key="2">
    <source>
        <dbReference type="Proteomes" id="UP000253426"/>
    </source>
</evidence>
<dbReference type="EMBL" id="QNRR01000014">
    <property type="protein sequence ID" value="RBP37326.1"/>
    <property type="molecule type" value="Genomic_DNA"/>
</dbReference>
<name>A0A366H6L6_9BACT</name>